<feature type="transmembrane region" description="Helical" evidence="5">
    <location>
        <begin position="432"/>
        <end position="454"/>
    </location>
</feature>
<dbReference type="EMBL" id="JBJGEB010000004">
    <property type="protein sequence ID" value="MFK7641859.1"/>
    <property type="molecule type" value="Genomic_DNA"/>
</dbReference>
<evidence type="ECO:0000313" key="7">
    <source>
        <dbReference type="Proteomes" id="UP001621964"/>
    </source>
</evidence>
<evidence type="ECO:0000256" key="4">
    <source>
        <dbReference type="ARBA" id="ARBA00023136"/>
    </source>
</evidence>
<proteinExistence type="predicted"/>
<evidence type="ECO:0000256" key="2">
    <source>
        <dbReference type="ARBA" id="ARBA00022692"/>
    </source>
</evidence>
<evidence type="ECO:0000256" key="3">
    <source>
        <dbReference type="ARBA" id="ARBA00022989"/>
    </source>
</evidence>
<feature type="transmembrane region" description="Helical" evidence="5">
    <location>
        <begin position="334"/>
        <end position="354"/>
    </location>
</feature>
<keyword evidence="7" id="KW-1185">Reference proteome</keyword>
<dbReference type="InterPro" id="IPR011385">
    <property type="entry name" value="Site-sp_rcmbase"/>
</dbReference>
<feature type="transmembrane region" description="Helical" evidence="5">
    <location>
        <begin position="480"/>
        <end position="501"/>
    </location>
</feature>
<feature type="transmembrane region" description="Helical" evidence="5">
    <location>
        <begin position="593"/>
        <end position="620"/>
    </location>
</feature>
<evidence type="ECO:0000256" key="5">
    <source>
        <dbReference type="SAM" id="Phobius"/>
    </source>
</evidence>
<dbReference type="Proteomes" id="UP001621964">
    <property type="component" value="Unassembled WGS sequence"/>
</dbReference>
<feature type="transmembrane region" description="Helical" evidence="5">
    <location>
        <begin position="366"/>
        <end position="387"/>
    </location>
</feature>
<evidence type="ECO:0000256" key="1">
    <source>
        <dbReference type="ARBA" id="ARBA00004141"/>
    </source>
</evidence>
<comment type="caution">
    <text evidence="6">The sequence shown here is derived from an EMBL/GenBank/DDBJ whole genome shotgun (WGS) entry which is preliminary data.</text>
</comment>
<accession>A0ABW8Q2T9</accession>
<comment type="subcellular location">
    <subcellularLocation>
        <location evidence="1">Membrane</location>
        <topology evidence="1">Multi-pass membrane protein</topology>
    </subcellularLocation>
</comment>
<dbReference type="PIRSF" id="PIRSF015380">
    <property type="entry name" value="Site-sp_rcmb"/>
    <property type="match status" value="1"/>
</dbReference>
<evidence type="ECO:0000313" key="6">
    <source>
        <dbReference type="EMBL" id="MFK7641859.1"/>
    </source>
</evidence>
<keyword evidence="2 5" id="KW-0812">Transmembrane</keyword>
<keyword evidence="3 5" id="KW-1133">Transmembrane helix</keyword>
<sequence length="661" mass="74211">MKKLTSQNLGPMLAEHLPDTDFVLILNALIEFLRQGGKKRASVRFNLLLNSLEQDENLCRQFSQRFYGWLAQVHVYPALVKLGIFSRHSFTREMSIRIYERFSPSYKDFGNLREVFLYLFHSENDEKWLQQISLKQWLALSRLLRRHTDAALLQTASRQLVQARLRAMEMLAIWIASEALEPDLIRLAPKLLEADSAFVALQRETAKLTEHYCNDTAPYDTAHLEVMFDQCRTQIDYLRRRGTGAGSGSSVKVAHLLERLQQTLDRLKLLIDIQTHPENNRFKLTLLHSLTYAAVEQYSTRYLRRSSIRMLAKSITENKSQHGEHYITRNKREYLNMFFSAAGGGILIALMALHKIHIGTLGFGQFATSVLSGLNYGIGFMLIHMLHCTVATKQPAMTAASFAEQVELNERGRAVENKLAKLLIDVCRSQSVAVFGNVTIAILLACIVSAAYAANTQQPLLDAHTVAYQMKSVDIITQPTLWYAAIAGLWLFCSGIIAGFFDNRADYLDLRNRLTINPLLRKIMPAKARHAFAAYMHRHYGSLTGNFIFGMLLGMTGFFGHLLDLPLDIRHVAFSSANLGYAVVSGNLGAKAFLLGLAGVLAIGAVNLMVSFTLALFVALRSRGTKISSISKLLNSVWAQIKANPLLLVYPVQAKDGQENK</sequence>
<reference evidence="6 7" key="1">
    <citation type="submission" date="2024-11" db="EMBL/GenBank/DDBJ databases">
        <authorList>
            <person name="Mikucki A.G."/>
            <person name="Kahler C.M."/>
        </authorList>
    </citation>
    <scope>NUCLEOTIDE SEQUENCE [LARGE SCALE GENOMIC DNA]</scope>
    <source>
        <strain evidence="6 7">EXNM717</strain>
    </source>
</reference>
<dbReference type="Gene3D" id="1.20.1080.10">
    <property type="entry name" value="Glycerol uptake facilitator protein"/>
    <property type="match status" value="1"/>
</dbReference>
<name>A0ABW8Q2T9_9NEIS</name>
<dbReference type="Pfam" id="PF10136">
    <property type="entry name" value="SpecificRecomb"/>
    <property type="match status" value="1"/>
</dbReference>
<organism evidence="6 7">
    <name type="scientific">Neisseria oralis</name>
    <dbReference type="NCBI Taxonomy" id="1107316"/>
    <lineage>
        <taxon>Bacteria</taxon>
        <taxon>Pseudomonadati</taxon>
        <taxon>Pseudomonadota</taxon>
        <taxon>Betaproteobacteria</taxon>
        <taxon>Neisseriales</taxon>
        <taxon>Neisseriaceae</taxon>
        <taxon>Neisseria</taxon>
    </lineage>
</organism>
<protein>
    <submittedName>
        <fullName evidence="6">Site-specific recombinase</fullName>
    </submittedName>
</protein>
<dbReference type="InterPro" id="IPR023271">
    <property type="entry name" value="Aquaporin-like"/>
</dbReference>
<keyword evidence="4 5" id="KW-0472">Membrane</keyword>
<dbReference type="RefSeq" id="WP_377080725.1">
    <property type="nucleotide sequence ID" value="NZ_JBJGEB010000004.1"/>
</dbReference>
<gene>
    <name evidence="6" type="ORF">ACI43T_05000</name>
</gene>
<feature type="transmembrane region" description="Helical" evidence="5">
    <location>
        <begin position="543"/>
        <end position="563"/>
    </location>
</feature>